<reference evidence="3 4" key="1">
    <citation type="journal article" date="2021" name="Commun. Biol.">
        <title>The genome of Shorea leprosula (Dipterocarpaceae) highlights the ecological relevance of drought in aseasonal tropical rainforests.</title>
        <authorList>
            <person name="Ng K.K.S."/>
            <person name="Kobayashi M.J."/>
            <person name="Fawcett J.A."/>
            <person name="Hatakeyama M."/>
            <person name="Paape T."/>
            <person name="Ng C.H."/>
            <person name="Ang C.C."/>
            <person name="Tnah L.H."/>
            <person name="Lee C.T."/>
            <person name="Nishiyama T."/>
            <person name="Sese J."/>
            <person name="O'Brien M.J."/>
            <person name="Copetti D."/>
            <person name="Mohd Noor M.I."/>
            <person name="Ong R.C."/>
            <person name="Putra M."/>
            <person name="Sireger I.Z."/>
            <person name="Indrioko S."/>
            <person name="Kosugi Y."/>
            <person name="Izuno A."/>
            <person name="Isagi Y."/>
            <person name="Lee S.L."/>
            <person name="Shimizu K.K."/>
        </authorList>
    </citation>
    <scope>NUCLEOTIDE SEQUENCE [LARGE SCALE GENOMIC DNA]</scope>
    <source>
        <strain evidence="3">214</strain>
    </source>
</reference>
<dbReference type="GO" id="GO:0004519">
    <property type="term" value="F:endonuclease activity"/>
    <property type="evidence" value="ECO:0007669"/>
    <property type="project" value="InterPro"/>
</dbReference>
<dbReference type="Pfam" id="PF13966">
    <property type="entry name" value="zf-RVT"/>
    <property type="match status" value="1"/>
</dbReference>
<feature type="compositionally biased region" description="Basic and acidic residues" evidence="1">
    <location>
        <begin position="498"/>
        <end position="517"/>
    </location>
</feature>
<name>A0AAV5J4G2_9ROSI</name>
<dbReference type="PANTHER" id="PTHR33116:SF75">
    <property type="entry name" value="RIBONUCLEASE H PROTEIN"/>
    <property type="match status" value="1"/>
</dbReference>
<dbReference type="SUPFAM" id="SSF56219">
    <property type="entry name" value="DNase I-like"/>
    <property type="match status" value="1"/>
</dbReference>
<dbReference type="Gene3D" id="3.60.10.10">
    <property type="entry name" value="Endonuclease/exonuclease/phosphatase"/>
    <property type="match status" value="1"/>
</dbReference>
<feature type="region of interest" description="Disordered" evidence="1">
    <location>
        <begin position="483"/>
        <end position="537"/>
    </location>
</feature>
<dbReference type="InterPro" id="IPR020847">
    <property type="entry name" value="AP_endonuclease_F1_BS"/>
</dbReference>
<dbReference type="PROSITE" id="PS50878">
    <property type="entry name" value="RT_POL"/>
    <property type="match status" value="1"/>
</dbReference>
<dbReference type="InterPro" id="IPR005135">
    <property type="entry name" value="Endo/exonuclease/phosphatase"/>
</dbReference>
<dbReference type="GO" id="GO:0006281">
    <property type="term" value="P:DNA repair"/>
    <property type="evidence" value="ECO:0007669"/>
    <property type="project" value="InterPro"/>
</dbReference>
<sequence>MEATPNMTLKGSNRGQRGSLESYGKGVLEQATSFFFTNFPVDWEIGEMWKAFIKCGRAIQVFVAKKKDKWGRRFGFVRFLEVKNTREMEAKLNQIKVGQLTIQANVARFSKDDNLKKHNVPTSRGIGKNPITASYADVVKNGVKPQNEKVVKETKQTWLTKNRWSRRNSEQEKWLGLEVLADEEDVEWLRKCFVGKSKCPEIICTLQDKFLMEGYFSAKVTPMGGNLVLLSSEDTEELKHLVEYGKDWLAQWFFDVKPWTPSEVAAERFTWLRCQGVPLHIWKSSFFEIVACLFEKFISLDASTIKKKRLDGASISEDWSVESNDEFCDEANGEGDWQILEEEDEHLNTPVVAEQTPEEPKKTLSMSKEVDVFSKKLNDYAGSFNAENQNSNSLPAGGGLEGDVAEIALECVLDNSKGGKEGRRQLHVSSPKPSSQAKLALSPRSSIAGQSLLNQNGTQPICEVSGEPSMNESSAYPNEGAFQKAEKNSQTAKVLMTSERDSVNRMSGKAEKYRVEEQQDQEEQDRTTQPFWEGLASDDEILQSRVERLARERKRKRQMERRMRKRVEIRRQRKKEKRNRDLPSEALNKRRDVDTSQADSSNQNLGLRKSCWREAEELWGRRDLPMKILSINVRGLGGSNKRRALRDLIKKEGADMVFIQESKVEVCEEKQCKSIWGGDNCRWVIKPAQGRSGGILCLWNSSLFDLNKEIVGSAFYGMFGFWGMDKIPCYFLNIYAPCDNQGKQLLWREILDLMNVYGEGNWCIGGDFNAIRNREEKRGRSFDNIAMRDFNCFIEEAGLEDLPLVGRKYTWFRSDGTAMSRLDRFLMSTEFLLNFPDLIQKGLKRDISDHCPILLVNSGREGFRLKEKLKWLKSDLKEWNKEVFGHIDRNLEIIRDEIKMIDDKGENGILSGVEIEQRRAFFQEFWEWSSRKDSLLFQKSRQRWLQEGDANSKYFHGCIVRRQKMNGIEGVMKNKVWIEDVPEVKKYIKEYFELKFQEDEWSRPSVNLNGLEQLDLEENSWLTAEFSEEEIRETVWNCNGSKSPGPDGFNFNFIKRLWPTLKQDIVAFAKEFWANGKLVKGSNSSFILLIPKKENPQGLGDFRPISLIGCMYKIISKLLANRLRKVIPHIISQNQSAFVGGRHIADGIVIANEVIHEANRRKRPTLIFKADFEKAYDSVNWNFLDSMMNKFGFCLKWRTWIKECLSTSSVSVLVNGSPTEEFRMKKGLRQGDPLAPFLFLLVVEALNGLILKAKEENLYKGSKVGIEGLEITHLQFADDSIFFCEASAQNIKAIKGVLRTFELVSGLKVNFFKSALYGINVNLVDLCEWAETLNCVVGTIPFKYLGIPIGANPRKLSTWTPVIEGLRRKLSNWKCESLSFGGRIVLLNSVLSKGVRKIAWVKWDKVCRNKKEGGLGVKDLDRFNLALLGKWRWRLVVEKDALWNKVVEAKYGVHRRRDWEGKEVKSNCSSWWKALWNLDKDLRTKEGWVHKGMVKTMGEGNDTLFWHEKWCGDMSFKEKFNRLFRLAEHKDVLVKNMGEWRDGEWNWKWCWHRELLGRDHTFLQDLKELLQGSKLAQGKQDSWRWRHNPEGTYSTKSAYTILNSNSTEPSTKQFNMLWNKKVPLKVSAFVWKALQNRIPTGDNLLKRGIVGTEDDFLCIFCRKHTESATHLFFTCEATWALWQASYAWWGLQTVLACEGWNHLQQHVGMLQNGILKQAWYVIWFSVIWSIWLWRNKLIFKEGNDNLATVVDLMKLRSLSWVKANLNEEMPKELWIENPREACKKAQTI</sequence>
<accession>A0AAV5J4G2</accession>
<dbReference type="InterPro" id="IPR012677">
    <property type="entry name" value="Nucleotide-bd_a/b_plait_sf"/>
</dbReference>
<dbReference type="CDD" id="cd01650">
    <property type="entry name" value="RT_nLTR_like"/>
    <property type="match status" value="1"/>
</dbReference>
<feature type="domain" description="Reverse transcriptase" evidence="2">
    <location>
        <begin position="1071"/>
        <end position="1349"/>
    </location>
</feature>
<evidence type="ECO:0000313" key="4">
    <source>
        <dbReference type="Proteomes" id="UP001054252"/>
    </source>
</evidence>
<dbReference type="GO" id="GO:0003677">
    <property type="term" value="F:DNA binding"/>
    <property type="evidence" value="ECO:0007669"/>
    <property type="project" value="InterPro"/>
</dbReference>
<dbReference type="InterPro" id="IPR035979">
    <property type="entry name" value="RBD_domain_sf"/>
</dbReference>
<dbReference type="SUPFAM" id="SSF54928">
    <property type="entry name" value="RNA-binding domain, RBD"/>
    <property type="match status" value="1"/>
</dbReference>
<organism evidence="3 4">
    <name type="scientific">Rubroshorea leprosula</name>
    <dbReference type="NCBI Taxonomy" id="152421"/>
    <lineage>
        <taxon>Eukaryota</taxon>
        <taxon>Viridiplantae</taxon>
        <taxon>Streptophyta</taxon>
        <taxon>Embryophyta</taxon>
        <taxon>Tracheophyta</taxon>
        <taxon>Spermatophyta</taxon>
        <taxon>Magnoliopsida</taxon>
        <taxon>eudicotyledons</taxon>
        <taxon>Gunneridae</taxon>
        <taxon>Pentapetalae</taxon>
        <taxon>rosids</taxon>
        <taxon>malvids</taxon>
        <taxon>Malvales</taxon>
        <taxon>Dipterocarpaceae</taxon>
        <taxon>Rubroshorea</taxon>
    </lineage>
</organism>
<feature type="region of interest" description="Disordered" evidence="1">
    <location>
        <begin position="458"/>
        <end position="477"/>
    </location>
</feature>
<feature type="region of interest" description="Disordered" evidence="1">
    <location>
        <begin position="416"/>
        <end position="443"/>
    </location>
</feature>
<evidence type="ECO:0000256" key="1">
    <source>
        <dbReference type="SAM" id="MobiDB-lite"/>
    </source>
</evidence>
<evidence type="ECO:0000259" key="2">
    <source>
        <dbReference type="PROSITE" id="PS50878"/>
    </source>
</evidence>
<dbReference type="EMBL" id="BPVZ01000026">
    <property type="protein sequence ID" value="GKV06926.1"/>
    <property type="molecule type" value="Genomic_DNA"/>
</dbReference>
<gene>
    <name evidence="3" type="ORF">SLEP1_g18743</name>
</gene>
<dbReference type="PANTHER" id="PTHR33116">
    <property type="entry name" value="REVERSE TRANSCRIPTASE ZINC-BINDING DOMAIN-CONTAINING PROTEIN-RELATED-RELATED"/>
    <property type="match status" value="1"/>
</dbReference>
<proteinExistence type="predicted"/>
<feature type="region of interest" description="Disordered" evidence="1">
    <location>
        <begin position="552"/>
        <end position="603"/>
    </location>
</feature>
<evidence type="ECO:0000313" key="3">
    <source>
        <dbReference type="EMBL" id="GKV06926.1"/>
    </source>
</evidence>
<dbReference type="Pfam" id="PF03372">
    <property type="entry name" value="Exo_endo_phos"/>
    <property type="match status" value="1"/>
</dbReference>
<dbReference type="Proteomes" id="UP001054252">
    <property type="component" value="Unassembled WGS sequence"/>
</dbReference>
<feature type="compositionally biased region" description="Polar residues" evidence="1">
    <location>
        <begin position="427"/>
        <end position="443"/>
    </location>
</feature>
<comment type="caution">
    <text evidence="3">The sequence shown here is derived from an EMBL/GenBank/DDBJ whole genome shotgun (WGS) entry which is preliminary data.</text>
</comment>
<feature type="compositionally biased region" description="Basic and acidic residues" evidence="1">
    <location>
        <begin position="578"/>
        <end position="594"/>
    </location>
</feature>
<protein>
    <recommendedName>
        <fullName evidence="2">Reverse transcriptase domain-containing protein</fullName>
    </recommendedName>
</protein>
<dbReference type="InterPro" id="IPR036691">
    <property type="entry name" value="Endo/exonu/phosph_ase_sf"/>
</dbReference>
<keyword evidence="4" id="KW-1185">Reference proteome</keyword>
<feature type="compositionally biased region" description="Basic residues" evidence="1">
    <location>
        <begin position="552"/>
        <end position="577"/>
    </location>
</feature>
<dbReference type="InterPro" id="IPR026960">
    <property type="entry name" value="RVT-Znf"/>
</dbReference>
<dbReference type="Pfam" id="PF00078">
    <property type="entry name" value="RVT_1"/>
    <property type="match status" value="1"/>
</dbReference>
<dbReference type="InterPro" id="IPR000477">
    <property type="entry name" value="RT_dom"/>
</dbReference>
<dbReference type="PROSITE" id="PS00726">
    <property type="entry name" value="AP_NUCLEASE_F1_1"/>
    <property type="match status" value="1"/>
</dbReference>
<dbReference type="Gene3D" id="3.30.70.330">
    <property type="match status" value="1"/>
</dbReference>